<reference evidence="1" key="1">
    <citation type="submission" date="2021-01" db="EMBL/GenBank/DDBJ databases">
        <authorList>
            <person name="Corre E."/>
            <person name="Pelletier E."/>
            <person name="Niang G."/>
            <person name="Scheremetjew M."/>
            <person name="Finn R."/>
            <person name="Kale V."/>
            <person name="Holt S."/>
            <person name="Cochrane G."/>
            <person name="Meng A."/>
            <person name="Brown T."/>
            <person name="Cohen L."/>
        </authorList>
    </citation>
    <scope>NUCLEOTIDE SEQUENCE</scope>
    <source>
        <strain evidence="1">UTEX LB 985</strain>
    </source>
</reference>
<name>A0A7S2GYY5_9EUKA</name>
<proteinExistence type="predicted"/>
<gene>
    <name evidence="1" type="ORF">CBRE1094_LOCUS23763</name>
</gene>
<dbReference type="EMBL" id="HBGU01043586">
    <property type="protein sequence ID" value="CAD9475599.1"/>
    <property type="molecule type" value="Transcribed_RNA"/>
</dbReference>
<sequence length="134" mass="15832">MHRKLGRNSKLNLLREFSFLQNHRRPSALHKAIVLPRPPAELNVSSIFSLRSLPRSQPLTFEAMPDDLYTLLPVSERRDVEKALKWWTAYWCCGKRDNPKVRGSVWYDMFWDQPGHVDRFGRQWKGDWNVTQGP</sequence>
<dbReference type="AlphaFoldDB" id="A0A7S2GYY5"/>
<organism evidence="1">
    <name type="scientific">Haptolina brevifila</name>
    <dbReference type="NCBI Taxonomy" id="156173"/>
    <lineage>
        <taxon>Eukaryota</taxon>
        <taxon>Haptista</taxon>
        <taxon>Haptophyta</taxon>
        <taxon>Prymnesiophyceae</taxon>
        <taxon>Prymnesiales</taxon>
        <taxon>Prymnesiaceae</taxon>
        <taxon>Haptolina</taxon>
    </lineage>
</organism>
<evidence type="ECO:0000313" key="1">
    <source>
        <dbReference type="EMBL" id="CAD9475599.1"/>
    </source>
</evidence>
<accession>A0A7S2GYY5</accession>
<protein>
    <submittedName>
        <fullName evidence="1">Uncharacterized protein</fullName>
    </submittedName>
</protein>